<evidence type="ECO:0000313" key="5">
    <source>
        <dbReference type="Proteomes" id="UP000242287"/>
    </source>
</evidence>
<dbReference type="InterPro" id="IPR056019">
    <property type="entry name" value="DUF7598"/>
</dbReference>
<evidence type="ECO:0000256" key="1">
    <source>
        <dbReference type="SAM" id="MobiDB-lite"/>
    </source>
</evidence>
<sequence>MRVVADLFIGLNVIRLVSIVTLVLVIASNIVTLVHDVLAVNRDGVITNSTLMGIQDSDYIFGSTVPNQPAGAFWAVLNRLLIIGQTIVLLLSEFGWPAVFFDRYFPVLGKEFGLGALGLMQCLIGAAVLSHHVDTFTLVSAFLVFSIGCLHILLGLIFGSSARAKRSMTSWRDQDGAQAQVPVLPSYTGSGSLGPAGGAPMGMGLGSRSVSMPSMNAVGGSGGLGVRAETPSSKVGMGFGRQAEKAAVLKGYLLTKPVESLPRYAPRTTPISDQQRQSSSGAAGEFSPTPTAISPRML</sequence>
<feature type="transmembrane region" description="Helical" evidence="2">
    <location>
        <begin position="112"/>
        <end position="130"/>
    </location>
</feature>
<dbReference type="STRING" id="703135.A0A2A9NIR4"/>
<evidence type="ECO:0000256" key="2">
    <source>
        <dbReference type="SAM" id="Phobius"/>
    </source>
</evidence>
<evidence type="ECO:0000259" key="3">
    <source>
        <dbReference type="Pfam" id="PF24535"/>
    </source>
</evidence>
<feature type="region of interest" description="Disordered" evidence="1">
    <location>
        <begin position="261"/>
        <end position="298"/>
    </location>
</feature>
<feature type="domain" description="DUF7598" evidence="3">
    <location>
        <begin position="72"/>
        <end position="157"/>
    </location>
</feature>
<name>A0A2A9NIR4_9AGAR</name>
<keyword evidence="2" id="KW-0812">Transmembrane</keyword>
<keyword evidence="5" id="KW-1185">Reference proteome</keyword>
<organism evidence="4 5">
    <name type="scientific">Amanita thiersii Skay4041</name>
    <dbReference type="NCBI Taxonomy" id="703135"/>
    <lineage>
        <taxon>Eukaryota</taxon>
        <taxon>Fungi</taxon>
        <taxon>Dikarya</taxon>
        <taxon>Basidiomycota</taxon>
        <taxon>Agaricomycotina</taxon>
        <taxon>Agaricomycetes</taxon>
        <taxon>Agaricomycetidae</taxon>
        <taxon>Agaricales</taxon>
        <taxon>Pluteineae</taxon>
        <taxon>Amanitaceae</taxon>
        <taxon>Amanita</taxon>
    </lineage>
</organism>
<dbReference type="Proteomes" id="UP000242287">
    <property type="component" value="Unassembled WGS sequence"/>
</dbReference>
<keyword evidence="2" id="KW-0472">Membrane</keyword>
<dbReference type="OrthoDB" id="5327148at2759"/>
<feature type="transmembrane region" description="Helical" evidence="2">
    <location>
        <begin position="12"/>
        <end position="34"/>
    </location>
</feature>
<evidence type="ECO:0000313" key="4">
    <source>
        <dbReference type="EMBL" id="PFH47553.1"/>
    </source>
</evidence>
<keyword evidence="2" id="KW-1133">Transmembrane helix</keyword>
<proteinExistence type="predicted"/>
<gene>
    <name evidence="4" type="ORF">AMATHDRAFT_151825</name>
</gene>
<accession>A0A2A9NIR4</accession>
<reference evidence="4 5" key="1">
    <citation type="submission" date="2014-02" db="EMBL/GenBank/DDBJ databases">
        <title>Transposable element dynamics among asymbiotic and ectomycorrhizal Amanita fungi.</title>
        <authorList>
            <consortium name="DOE Joint Genome Institute"/>
            <person name="Hess J."/>
            <person name="Skrede I."/>
            <person name="Wolfe B."/>
            <person name="LaButti K."/>
            <person name="Ohm R.A."/>
            <person name="Grigoriev I.V."/>
            <person name="Pringle A."/>
        </authorList>
    </citation>
    <scope>NUCLEOTIDE SEQUENCE [LARGE SCALE GENOMIC DNA]</scope>
    <source>
        <strain evidence="4 5">SKay4041</strain>
    </source>
</reference>
<dbReference type="AlphaFoldDB" id="A0A2A9NIR4"/>
<dbReference type="Pfam" id="PF24535">
    <property type="entry name" value="DUF7598"/>
    <property type="match status" value="1"/>
</dbReference>
<feature type="transmembrane region" description="Helical" evidence="2">
    <location>
        <begin position="136"/>
        <end position="158"/>
    </location>
</feature>
<protein>
    <recommendedName>
        <fullName evidence="3">DUF7598 domain-containing protein</fullName>
    </recommendedName>
</protein>
<dbReference type="EMBL" id="KZ302105">
    <property type="protein sequence ID" value="PFH47553.1"/>
    <property type="molecule type" value="Genomic_DNA"/>
</dbReference>
<feature type="compositionally biased region" description="Polar residues" evidence="1">
    <location>
        <begin position="269"/>
        <end position="281"/>
    </location>
</feature>